<evidence type="ECO:0000256" key="1">
    <source>
        <dbReference type="SAM" id="SignalP"/>
    </source>
</evidence>
<proteinExistence type="predicted"/>
<reference evidence="2 3" key="1">
    <citation type="journal article" date="2020" name="New Microbes New Infect">
        <title>Sellimonas caecigallum sp. nov., description and genome sequence of a new member of the Sellimonas genus isolated from the cecum of feral chicken.</title>
        <authorList>
            <person name="Wongkuna S."/>
            <person name="Ghimire S."/>
            <person name="Antony L."/>
            <person name="Chankhamhaengdecha S."/>
            <person name="Janvilisri T."/>
            <person name="Scaria J."/>
        </authorList>
    </citation>
    <scope>NUCLEOTIDE SEQUENCE [LARGE SCALE GENOMIC DNA]</scope>
    <source>
        <strain evidence="2 3">SW451</strain>
    </source>
</reference>
<evidence type="ECO:0000313" key="2">
    <source>
        <dbReference type="EMBL" id="MBY0759819.1"/>
    </source>
</evidence>
<feature type="signal peptide" evidence="1">
    <location>
        <begin position="1"/>
        <end position="22"/>
    </location>
</feature>
<comment type="caution">
    <text evidence="2">The sequence shown here is derived from an EMBL/GenBank/DDBJ whole genome shotgun (WGS) entry which is preliminary data.</text>
</comment>
<sequence length="179" mass="20362">MAKQKKMAVVCCCTLVFLGGCADQSTGAEKTDSLVPKEMYSINGQDIQISLPEEFVCTEESGDQIIFEGQDGKVMISYLEEPEIRSEKMPDTEEECVELHEDVIGNYQYQVDDFQVYPDEGTYQTTVRYQEEDQQKYFIAAGNFDIDNGYVITSVISSGTMERMEEIQNAVYNVKIFRN</sequence>
<name>A0ABS7L9Q5_9FIRM</name>
<feature type="chain" id="PRO_5045285844" description="Lipoprotein" evidence="1">
    <location>
        <begin position="23"/>
        <end position="179"/>
    </location>
</feature>
<keyword evidence="1" id="KW-0732">Signal</keyword>
<keyword evidence="3" id="KW-1185">Reference proteome</keyword>
<gene>
    <name evidence="2" type="ORF">FLB61_12135</name>
</gene>
<dbReference type="EMBL" id="VIRV01000027">
    <property type="protein sequence ID" value="MBY0759819.1"/>
    <property type="molecule type" value="Genomic_DNA"/>
</dbReference>
<dbReference type="Proteomes" id="UP000779049">
    <property type="component" value="Unassembled WGS sequence"/>
</dbReference>
<evidence type="ECO:0008006" key="4">
    <source>
        <dbReference type="Google" id="ProtNLM"/>
    </source>
</evidence>
<evidence type="ECO:0000313" key="3">
    <source>
        <dbReference type="Proteomes" id="UP000779049"/>
    </source>
</evidence>
<organism evidence="2 3">
    <name type="scientific">Sellimonas caecigallum</name>
    <dbReference type="NCBI Taxonomy" id="2592333"/>
    <lineage>
        <taxon>Bacteria</taxon>
        <taxon>Bacillati</taxon>
        <taxon>Bacillota</taxon>
        <taxon>Clostridia</taxon>
        <taxon>Lachnospirales</taxon>
        <taxon>Lachnospiraceae</taxon>
        <taxon>Sellimonas</taxon>
    </lineage>
</organism>
<dbReference type="RefSeq" id="WP_087203404.1">
    <property type="nucleotide sequence ID" value="NZ_CP173660.1"/>
</dbReference>
<dbReference type="PROSITE" id="PS51257">
    <property type="entry name" value="PROKAR_LIPOPROTEIN"/>
    <property type="match status" value="1"/>
</dbReference>
<accession>A0ABS7L9Q5</accession>
<protein>
    <recommendedName>
        <fullName evidence="4">Lipoprotein</fullName>
    </recommendedName>
</protein>